<keyword evidence="7" id="KW-0408">Iron</keyword>
<dbReference type="InterPro" id="IPR037066">
    <property type="entry name" value="Plug_dom_sf"/>
</dbReference>
<dbReference type="InterPro" id="IPR039426">
    <property type="entry name" value="TonB-dep_rcpt-like"/>
</dbReference>
<keyword evidence="11 12" id="KW-0998">Cell outer membrane</keyword>
<evidence type="ECO:0000256" key="6">
    <source>
        <dbReference type="ARBA" id="ARBA00022729"/>
    </source>
</evidence>
<dbReference type="SUPFAM" id="SSF56935">
    <property type="entry name" value="Porins"/>
    <property type="match status" value="1"/>
</dbReference>
<dbReference type="PANTHER" id="PTHR32552:SF89">
    <property type="entry name" value="CATECHOLATE SIDEROPHORE RECEPTOR FIU"/>
    <property type="match status" value="1"/>
</dbReference>
<dbReference type="PANTHER" id="PTHR32552">
    <property type="entry name" value="FERRICHROME IRON RECEPTOR-RELATED"/>
    <property type="match status" value="1"/>
</dbReference>
<evidence type="ECO:0000256" key="13">
    <source>
        <dbReference type="RuleBase" id="RU003357"/>
    </source>
</evidence>
<evidence type="ECO:0000259" key="16">
    <source>
        <dbReference type="Pfam" id="PF07715"/>
    </source>
</evidence>
<keyword evidence="9 13" id="KW-0798">TonB box</keyword>
<dbReference type="GO" id="GO:0015344">
    <property type="term" value="F:siderophore uptake transmembrane transporter activity"/>
    <property type="evidence" value="ECO:0007669"/>
    <property type="project" value="TreeGrafter"/>
</dbReference>
<keyword evidence="6" id="KW-0732">Signal</keyword>
<feature type="domain" description="TonB-dependent receptor plug" evidence="16">
    <location>
        <begin position="116"/>
        <end position="205"/>
    </location>
</feature>
<dbReference type="Pfam" id="PF00593">
    <property type="entry name" value="TonB_dep_Rec_b-barrel"/>
    <property type="match status" value="1"/>
</dbReference>
<dbReference type="Pfam" id="PF07715">
    <property type="entry name" value="Plug"/>
    <property type="match status" value="1"/>
</dbReference>
<dbReference type="AlphaFoldDB" id="A0A347WG81"/>
<evidence type="ECO:0000313" key="17">
    <source>
        <dbReference type="EMBL" id="AXY23874.1"/>
    </source>
</evidence>
<protein>
    <submittedName>
        <fullName evidence="17">TonB dependent receptor</fullName>
    </submittedName>
</protein>
<keyword evidence="17" id="KW-0614">Plasmid</keyword>
<comment type="similarity">
    <text evidence="12 13">Belongs to the TonB-dependent receptor family.</text>
</comment>
<feature type="domain" description="TonB-dependent receptor-like beta-barrel" evidence="15">
    <location>
        <begin position="343"/>
        <end position="812"/>
    </location>
</feature>
<keyword evidence="4" id="KW-0410">Iron transport</keyword>
<feature type="region of interest" description="Disordered" evidence="14">
    <location>
        <begin position="72"/>
        <end position="98"/>
    </location>
</feature>
<keyword evidence="10 12" id="KW-0472">Membrane</keyword>
<dbReference type="KEGG" id="ksc:CD178_03130"/>
<evidence type="ECO:0000256" key="3">
    <source>
        <dbReference type="ARBA" id="ARBA00022452"/>
    </source>
</evidence>
<evidence type="ECO:0000256" key="11">
    <source>
        <dbReference type="ARBA" id="ARBA00023237"/>
    </source>
</evidence>
<dbReference type="InterPro" id="IPR012910">
    <property type="entry name" value="Plug_dom"/>
</dbReference>
<evidence type="ECO:0000256" key="9">
    <source>
        <dbReference type="ARBA" id="ARBA00023077"/>
    </source>
</evidence>
<keyword evidence="17" id="KW-0675">Receptor</keyword>
<proteinExistence type="inferred from homology"/>
<evidence type="ECO:0000256" key="12">
    <source>
        <dbReference type="PROSITE-ProRule" id="PRU01360"/>
    </source>
</evidence>
<evidence type="ECO:0000256" key="5">
    <source>
        <dbReference type="ARBA" id="ARBA00022692"/>
    </source>
</evidence>
<feature type="compositionally biased region" description="Low complexity" evidence="14">
    <location>
        <begin position="79"/>
        <end position="97"/>
    </location>
</feature>
<dbReference type="InterPro" id="IPR036942">
    <property type="entry name" value="Beta-barrel_TonB_sf"/>
</dbReference>
<keyword evidence="2 12" id="KW-0813">Transport</keyword>
<keyword evidence="3 12" id="KW-1134">Transmembrane beta strand</keyword>
<evidence type="ECO:0000256" key="2">
    <source>
        <dbReference type="ARBA" id="ARBA00022448"/>
    </source>
</evidence>
<evidence type="ECO:0000256" key="10">
    <source>
        <dbReference type="ARBA" id="ARBA00023136"/>
    </source>
</evidence>
<evidence type="ECO:0000256" key="8">
    <source>
        <dbReference type="ARBA" id="ARBA00023065"/>
    </source>
</evidence>
<dbReference type="Proteomes" id="UP000264120">
    <property type="component" value="Plasmid unnamed1"/>
</dbReference>
<evidence type="ECO:0000313" key="18">
    <source>
        <dbReference type="Proteomes" id="UP000264120"/>
    </source>
</evidence>
<dbReference type="InterPro" id="IPR000531">
    <property type="entry name" value="Beta-barrel_TonB"/>
</dbReference>
<reference evidence="17 18" key="1">
    <citation type="submission" date="2017-08" db="EMBL/GenBank/DDBJ databases">
        <title>Complete genome sequence of Gluconacetobacter saccharivorans CV1 isolated from Fermented Vinegar.</title>
        <authorList>
            <person name="Kim S.-Y."/>
        </authorList>
    </citation>
    <scope>NUCLEOTIDE SEQUENCE [LARGE SCALE GENOMIC DNA]</scope>
    <source>
        <strain evidence="17 18">CV1</strain>
        <plasmid evidence="17 18">unnamed1</plasmid>
    </source>
</reference>
<keyword evidence="8" id="KW-0406">Ion transport</keyword>
<evidence type="ECO:0000256" key="1">
    <source>
        <dbReference type="ARBA" id="ARBA00004571"/>
    </source>
</evidence>
<organism evidence="17 18">
    <name type="scientific">Komagataeibacter saccharivorans</name>
    <dbReference type="NCBI Taxonomy" id="265959"/>
    <lineage>
        <taxon>Bacteria</taxon>
        <taxon>Pseudomonadati</taxon>
        <taxon>Pseudomonadota</taxon>
        <taxon>Alphaproteobacteria</taxon>
        <taxon>Acetobacterales</taxon>
        <taxon>Acetobacteraceae</taxon>
        <taxon>Komagataeibacter</taxon>
    </lineage>
</organism>
<dbReference type="GO" id="GO:0009279">
    <property type="term" value="C:cell outer membrane"/>
    <property type="evidence" value="ECO:0007669"/>
    <property type="project" value="UniProtKB-SubCell"/>
</dbReference>
<name>A0A347WG81_9PROT</name>
<comment type="subcellular location">
    <subcellularLocation>
        <location evidence="1 12">Cell outer membrane</location>
        <topology evidence="1 12">Multi-pass membrane protein</topology>
    </subcellularLocation>
</comment>
<dbReference type="Gene3D" id="2.40.170.20">
    <property type="entry name" value="TonB-dependent receptor, beta-barrel domain"/>
    <property type="match status" value="1"/>
</dbReference>
<dbReference type="EMBL" id="CP023037">
    <property type="protein sequence ID" value="AXY23874.1"/>
    <property type="molecule type" value="Genomic_DNA"/>
</dbReference>
<evidence type="ECO:0000256" key="14">
    <source>
        <dbReference type="SAM" id="MobiDB-lite"/>
    </source>
</evidence>
<sequence>MAEWTVGQLMFYAVRCDWKHSSMLKIVRRKRETLTYGPLLASSAFVWLLSLGCSAAVAAPESDVDTTPATHRAHQAGSRAAATHTTTHARTTQAPTPITSHAAPETLKVSVGRVHTHNAVQAVSREQMDHFVEGTSPNQILALTTPGASFQSDDAFGLDTVANTLYVRGFNQTQLGETLDGIPMGGQGFHNWNGLSVDQMEIQENVAGMTMSQGAGALDTPSAQTLGGALTYTTSDPKDKAGGRVGQTFGSYNAFRTFGRVDSGVLNSTGTKFYASFARTDQDKWKGYGDQQEMQANFKLVQPVGDRGKITAIFDYSDFQQYNYLGLTKGMWQREGRNADYLKPDYATALRYAQIGQGYPGVSALPGDPSVGDMENYAYDGTQTQRNYLSAITGEFQLFPNVTSKTVAYAHVSNGDYSGTNPFLTSPSTGVPMVMETGHPDVRRIGFTQNFTINVHKNVIQTGIWYENDTFNYPMRMYEDGLTSAHNSISGFKGSQATTWYSDSFNTNTFQFYLQDTYHIIEGMTVSAGFKSMLQTTHGGTSQDNSASVMPWLVQSVDPTSYTYSHPAAGSLTAANAFLPHFNFDYHFKDHHEVYFDIAENMRAYDYGQQTSSGTAWGALGNGTSVSAQQAFNAEKQTLRPERTWNYVVGYRYNSKLLSASADFYHTDYYNRLATVTTGPTNNQYGAMANVGRETMNGADVMAAIRPVRGLEISNSFSWNNAVYQGSLPDGTSLKGKHQVYYPKFMYKANLTYTWHRAMFNFNATYSSARQMTYMNDEQIPAYWTSNLNGSYNFGKVGFAQNIKTTFGITNLFNKNYIGGVYGAASVSGDNNDNLFVAAPREFFGSVSAQF</sequence>
<dbReference type="Gene3D" id="2.170.130.10">
    <property type="entry name" value="TonB-dependent receptor, plug domain"/>
    <property type="match status" value="1"/>
</dbReference>
<dbReference type="PROSITE" id="PS52016">
    <property type="entry name" value="TONB_DEPENDENT_REC_3"/>
    <property type="match status" value="1"/>
</dbReference>
<evidence type="ECO:0000259" key="15">
    <source>
        <dbReference type="Pfam" id="PF00593"/>
    </source>
</evidence>
<keyword evidence="18" id="KW-1185">Reference proteome</keyword>
<evidence type="ECO:0000256" key="4">
    <source>
        <dbReference type="ARBA" id="ARBA00022496"/>
    </source>
</evidence>
<accession>A0A347WG81</accession>
<evidence type="ECO:0000256" key="7">
    <source>
        <dbReference type="ARBA" id="ARBA00023004"/>
    </source>
</evidence>
<gene>
    <name evidence="17" type="ORF">CD178_03130</name>
</gene>
<geneLocation type="plasmid" evidence="17 18">
    <name>unnamed1</name>
</geneLocation>
<keyword evidence="5 12" id="KW-0812">Transmembrane</keyword>